<gene>
    <name evidence="2" type="primary">92</name>
    <name evidence="2" type="ORF">PBI_MONTY_92</name>
</gene>
<organism evidence="2 3">
    <name type="scientific">Gordonia phage Monty</name>
    <dbReference type="NCBI Taxonomy" id="1838073"/>
    <lineage>
        <taxon>Viruses</taxon>
        <taxon>Duplodnaviria</taxon>
        <taxon>Heunggongvirae</taxon>
        <taxon>Uroviricota</taxon>
        <taxon>Caudoviricetes</taxon>
        <taxon>Montyvirus</taxon>
        <taxon>Montyvirus monty</taxon>
    </lineage>
</organism>
<dbReference type="KEGG" id="vg:28802117"/>
<evidence type="ECO:0000313" key="2">
    <source>
        <dbReference type="EMBL" id="ANA85956.1"/>
    </source>
</evidence>
<dbReference type="RefSeq" id="YP_009275158.1">
    <property type="nucleotide sequence ID" value="NC_030924.1"/>
</dbReference>
<name>A0A160DDQ8_9CAUD</name>
<proteinExistence type="predicted"/>
<feature type="domain" description="DNA-binding phage zinc finger" evidence="1">
    <location>
        <begin position="26"/>
        <end position="62"/>
    </location>
</feature>
<dbReference type="InterPro" id="IPR056911">
    <property type="entry name" value="Phage_Znf_bind_put"/>
</dbReference>
<accession>A0A160DDQ8</accession>
<evidence type="ECO:0000313" key="3">
    <source>
        <dbReference type="Proteomes" id="UP000207742"/>
    </source>
</evidence>
<evidence type="ECO:0000259" key="1">
    <source>
        <dbReference type="Pfam" id="PF24623"/>
    </source>
</evidence>
<reference evidence="2 3" key="1">
    <citation type="submission" date="2016-03" db="EMBL/GenBank/DDBJ databases">
        <authorList>
            <person name="Montgomery M.T."/>
            <person name="Guerrero C.A."/>
            <person name="Mavrich T.N."/>
            <person name="Pope W.H."/>
            <person name="Garlena R.A."/>
            <person name="Russell D.A."/>
            <person name="Jacobs-Sera D."/>
            <person name="Hendrix R.W."/>
            <person name="Hatfull G.F."/>
        </authorList>
    </citation>
    <scope>NUCLEOTIDE SEQUENCE [LARGE SCALE GENOMIC DNA]</scope>
</reference>
<protein>
    <recommendedName>
        <fullName evidence="1">DNA-binding phage zinc finger domain-containing protein</fullName>
    </recommendedName>
</protein>
<keyword evidence="3" id="KW-1185">Reference proteome</keyword>
<dbReference type="EMBL" id="KU998241">
    <property type="protein sequence ID" value="ANA85956.1"/>
    <property type="molecule type" value="Genomic_DNA"/>
</dbReference>
<dbReference type="Pfam" id="PF24623">
    <property type="entry name" value="Phage_zn_bind_8"/>
    <property type="match status" value="1"/>
</dbReference>
<sequence length="74" mass="8285">MSQVGGTVTLHKTVKKYTMPDGTEITPLNFECEACFARAGKPCTQPTDNDRRDVNWFHLVREGKVEVVREAMSG</sequence>
<dbReference type="Proteomes" id="UP000207742">
    <property type="component" value="Segment"/>
</dbReference>
<dbReference type="GeneID" id="28802117"/>